<dbReference type="PANTHER" id="PTHR11935:SF94">
    <property type="entry name" value="TENZING NORGAY, ISOFORM C"/>
    <property type="match status" value="1"/>
</dbReference>
<evidence type="ECO:0000313" key="1">
    <source>
        <dbReference type="EMBL" id="KAJ8453466.1"/>
    </source>
</evidence>
<sequence length="129" mass="13874">MLTILSRLSPSLSPRITHLPSLSRSFASSLPRNMKILPVPVRNDNYAYLLIDDVSNTAAAVDPYDVSKVRAAADNAGVQIVAAITTHHHHDHSGGNQVCPRPVLNLQCYCNLSGALPPSVPRIDIGELS</sequence>
<name>A0AAD7TEH5_9APHY</name>
<keyword evidence="2" id="KW-1185">Reference proteome</keyword>
<evidence type="ECO:0000313" key="2">
    <source>
        <dbReference type="Proteomes" id="UP001215151"/>
    </source>
</evidence>
<dbReference type="EMBL" id="JAPEVG010001317">
    <property type="protein sequence ID" value="KAJ8453466.1"/>
    <property type="molecule type" value="Genomic_DNA"/>
</dbReference>
<dbReference type="Proteomes" id="UP001215151">
    <property type="component" value="Unassembled WGS sequence"/>
</dbReference>
<dbReference type="AlphaFoldDB" id="A0AAD7TEH5"/>
<dbReference type="Gene3D" id="3.60.15.10">
    <property type="entry name" value="Ribonuclease Z/Hydroxyacylglutathione hydrolase-like"/>
    <property type="match status" value="1"/>
</dbReference>
<accession>A0AAD7TEH5</accession>
<comment type="caution">
    <text evidence="1">The sequence shown here is derived from an EMBL/GenBank/DDBJ whole genome shotgun (WGS) entry which is preliminary data.</text>
</comment>
<dbReference type="SUPFAM" id="SSF56281">
    <property type="entry name" value="Metallo-hydrolase/oxidoreductase"/>
    <property type="match status" value="1"/>
</dbReference>
<dbReference type="InterPro" id="IPR036866">
    <property type="entry name" value="RibonucZ/Hydroxyglut_hydro"/>
</dbReference>
<protein>
    <recommendedName>
        <fullName evidence="3">Metallo-beta-lactamase domain-containing protein</fullName>
    </recommendedName>
</protein>
<evidence type="ECO:0008006" key="3">
    <source>
        <dbReference type="Google" id="ProtNLM"/>
    </source>
</evidence>
<organism evidence="1 2">
    <name type="scientific">Trametes cubensis</name>
    <dbReference type="NCBI Taxonomy" id="1111947"/>
    <lineage>
        <taxon>Eukaryota</taxon>
        <taxon>Fungi</taxon>
        <taxon>Dikarya</taxon>
        <taxon>Basidiomycota</taxon>
        <taxon>Agaricomycotina</taxon>
        <taxon>Agaricomycetes</taxon>
        <taxon>Polyporales</taxon>
        <taxon>Polyporaceae</taxon>
        <taxon>Trametes</taxon>
    </lineage>
</organism>
<reference evidence="1" key="1">
    <citation type="submission" date="2022-11" db="EMBL/GenBank/DDBJ databases">
        <title>Genome Sequence of Cubamyces cubensis.</title>
        <authorList>
            <person name="Buettner E."/>
        </authorList>
    </citation>
    <scope>NUCLEOTIDE SEQUENCE</scope>
    <source>
        <strain evidence="1">MPL-01</strain>
    </source>
</reference>
<dbReference type="PANTHER" id="PTHR11935">
    <property type="entry name" value="BETA LACTAMASE DOMAIN"/>
    <property type="match status" value="1"/>
</dbReference>
<proteinExistence type="predicted"/>
<dbReference type="GO" id="GO:0004416">
    <property type="term" value="F:hydroxyacylglutathione hydrolase activity"/>
    <property type="evidence" value="ECO:0007669"/>
    <property type="project" value="TreeGrafter"/>
</dbReference>
<gene>
    <name evidence="1" type="ORF">ONZ51_g13582</name>
</gene>